<reference evidence="2" key="2">
    <citation type="submission" date="2022-06" db="UniProtKB">
        <authorList>
            <consortium name="EnsemblMetazoa"/>
        </authorList>
    </citation>
    <scope>IDENTIFICATION</scope>
    <source>
        <strain evidence="2">DF5081</strain>
    </source>
</reference>
<dbReference type="EnsemblMetazoa" id="CJA03738.1">
    <property type="protein sequence ID" value="CJA03738.1"/>
    <property type="gene ID" value="WBGene00122942"/>
</dbReference>
<feature type="region of interest" description="Disordered" evidence="1">
    <location>
        <begin position="14"/>
        <end position="33"/>
    </location>
</feature>
<proteinExistence type="predicted"/>
<protein>
    <submittedName>
        <fullName evidence="2">Uncharacterized protein</fullName>
    </submittedName>
</protein>
<dbReference type="Proteomes" id="UP000005237">
    <property type="component" value="Unassembled WGS sequence"/>
</dbReference>
<evidence type="ECO:0000256" key="1">
    <source>
        <dbReference type="SAM" id="MobiDB-lite"/>
    </source>
</evidence>
<evidence type="ECO:0000313" key="2">
    <source>
        <dbReference type="EnsemblMetazoa" id="CJA03738.1"/>
    </source>
</evidence>
<keyword evidence="3" id="KW-1185">Reference proteome</keyword>
<reference evidence="3" key="1">
    <citation type="submission" date="2010-08" db="EMBL/GenBank/DDBJ databases">
        <authorList>
            <consortium name="Caenorhabditis japonica Sequencing Consortium"/>
            <person name="Wilson R.K."/>
        </authorList>
    </citation>
    <scope>NUCLEOTIDE SEQUENCE [LARGE SCALE GENOMIC DNA]</scope>
    <source>
        <strain evidence="3">DF5081</strain>
    </source>
</reference>
<sequence>MIDWVLLYSGRPSGSGINQRNKKAPSLDEQPRGENGRIIFTQEYIDYMLYRDLQPLVDLRVLKKTEEVIMRKINERDTAKNVTAEPTKNKTEPPAVRVGRARQVIRKFAKWTIDLSRHYGVKLGRFTRKS</sequence>
<organism evidence="2 3">
    <name type="scientific">Caenorhabditis japonica</name>
    <dbReference type="NCBI Taxonomy" id="281687"/>
    <lineage>
        <taxon>Eukaryota</taxon>
        <taxon>Metazoa</taxon>
        <taxon>Ecdysozoa</taxon>
        <taxon>Nematoda</taxon>
        <taxon>Chromadorea</taxon>
        <taxon>Rhabditida</taxon>
        <taxon>Rhabditina</taxon>
        <taxon>Rhabditomorpha</taxon>
        <taxon>Rhabditoidea</taxon>
        <taxon>Rhabditidae</taxon>
        <taxon>Peloderinae</taxon>
        <taxon>Caenorhabditis</taxon>
    </lineage>
</organism>
<dbReference type="AlphaFoldDB" id="A0A8R1HNZ9"/>
<accession>A0A8R1HNZ9</accession>
<name>A0A8R1HNZ9_CAEJA</name>
<evidence type="ECO:0000313" key="3">
    <source>
        <dbReference type="Proteomes" id="UP000005237"/>
    </source>
</evidence>